<dbReference type="PANTHER" id="PTHR30613:SF1">
    <property type="entry name" value="DUF1479 DOMAIN PROTEIN (AFU_ORTHOLOGUE AFUA_5G09280)"/>
    <property type="match status" value="1"/>
</dbReference>
<dbReference type="InterPro" id="IPR027443">
    <property type="entry name" value="IPNS-like_sf"/>
</dbReference>
<dbReference type="Pfam" id="PF07350">
    <property type="entry name" value="Gig2-like"/>
    <property type="match status" value="1"/>
</dbReference>
<proteinExistence type="predicted"/>
<dbReference type="EMBL" id="AP028218">
    <property type="protein sequence ID" value="BEI94625.1"/>
    <property type="molecule type" value="Genomic_DNA"/>
</dbReference>
<evidence type="ECO:0008006" key="3">
    <source>
        <dbReference type="Google" id="ProtNLM"/>
    </source>
</evidence>
<gene>
    <name evidence="1" type="ORF">CcaverHIS019_0701970</name>
</gene>
<dbReference type="AlphaFoldDB" id="A0AA48L9Y6"/>
<name>A0AA48L9Y6_9TREE</name>
<protein>
    <recommendedName>
        <fullName evidence="3">DUF1479-domain-containing protein</fullName>
    </recommendedName>
</protein>
<dbReference type="InterPro" id="IPR010856">
    <property type="entry name" value="Gig2-like"/>
</dbReference>
<dbReference type="GeneID" id="85498495"/>
<dbReference type="Gene3D" id="2.60.120.330">
    <property type="entry name" value="B-lactam Antibiotic, Isopenicillin N Synthase, Chain"/>
    <property type="match status" value="1"/>
</dbReference>
<evidence type="ECO:0000313" key="2">
    <source>
        <dbReference type="Proteomes" id="UP001233271"/>
    </source>
</evidence>
<sequence>MSSTRTILESRPKVTGTRTKHAGDIGSVFAQFSGGTLPPHFAGLKRDLVPPEREAALVASWRRLLTRLEYVTAEIQEKGSDLIPQVQFGDLDNLAPWVEDEIRARGSVVVRGVTSEDWDTQLRSYVSSNPVTGFPKDDPQVFEVYWSRAQVGARAHPHVLKTQRWANRLYHAHEGAHVDLDTPVSYADRARIRRPGDTSFALGPHADGGSIELWEDKGYRALYEAIFSGKWEDYDAYDAGLRDNTNSNLHDAIAHCGVTRTWQGWLALSNTGAGQGTLQVYPALREATAYVVLRPFFRPLLPPEVSGYLSAENWVLDLESAAFPGATLGKTLELSAATHPHLMLDKCMVPMRTVQPGDYVLWHCGERDSSVLYIAACPLTQRNAVHLRQQRDCLERGESGPDFPAGAGEGDFVGRATAKDINGAEARRAMGLEPFDAAWGGTQGVRALRRAANHVLFSRV</sequence>
<dbReference type="PANTHER" id="PTHR30613">
    <property type="entry name" value="UNCHARACTERIZED PROTEIN YBIU-RELATED"/>
    <property type="match status" value="1"/>
</dbReference>
<accession>A0AA48L9Y6</accession>
<dbReference type="Proteomes" id="UP001233271">
    <property type="component" value="Chromosome 7a"/>
</dbReference>
<dbReference type="SUPFAM" id="SSF51197">
    <property type="entry name" value="Clavaminate synthase-like"/>
    <property type="match status" value="1"/>
</dbReference>
<evidence type="ECO:0000313" key="1">
    <source>
        <dbReference type="EMBL" id="BEI94625.1"/>
    </source>
</evidence>
<reference evidence="1" key="1">
    <citation type="journal article" date="2023" name="BMC Genomics">
        <title>Chromosome-level genome assemblies of Cutaneotrichosporon spp. (Trichosporonales, Basidiomycota) reveal imbalanced evolution between nucleotide sequences and chromosome synteny.</title>
        <authorList>
            <person name="Kobayashi Y."/>
            <person name="Kayamori A."/>
            <person name="Aoki K."/>
            <person name="Shiwa Y."/>
            <person name="Matsutani M."/>
            <person name="Fujita N."/>
            <person name="Sugita T."/>
            <person name="Iwasaki W."/>
            <person name="Tanaka N."/>
            <person name="Takashima M."/>
        </authorList>
    </citation>
    <scope>NUCLEOTIDE SEQUENCE</scope>
    <source>
        <strain evidence="1">HIS019</strain>
    </source>
</reference>
<dbReference type="KEGG" id="ccac:CcaHIS019_0701970"/>
<keyword evidence="2" id="KW-1185">Reference proteome</keyword>
<dbReference type="RefSeq" id="XP_060459890.1">
    <property type="nucleotide sequence ID" value="XM_060603614.1"/>
</dbReference>
<organism evidence="1 2">
    <name type="scientific">Cutaneotrichosporon cavernicola</name>
    <dbReference type="NCBI Taxonomy" id="279322"/>
    <lineage>
        <taxon>Eukaryota</taxon>
        <taxon>Fungi</taxon>
        <taxon>Dikarya</taxon>
        <taxon>Basidiomycota</taxon>
        <taxon>Agaricomycotina</taxon>
        <taxon>Tremellomycetes</taxon>
        <taxon>Trichosporonales</taxon>
        <taxon>Trichosporonaceae</taxon>
        <taxon>Cutaneotrichosporon</taxon>
    </lineage>
</organism>